<name>A0A5C5ZIH9_9BACT</name>
<accession>A0A5C5ZIH9</accession>
<dbReference type="Proteomes" id="UP000315440">
    <property type="component" value="Unassembled WGS sequence"/>
</dbReference>
<comment type="similarity">
    <text evidence="2">Belongs to the UPF0173 family.</text>
</comment>
<dbReference type="Gene3D" id="3.60.15.10">
    <property type="entry name" value="Ribonuclease Z/Hydroxyacylglutathione hydrolase-like"/>
    <property type="match status" value="1"/>
</dbReference>
<gene>
    <name evidence="4" type="ORF">Mal64_27470</name>
</gene>
<evidence type="ECO:0000256" key="1">
    <source>
        <dbReference type="ARBA" id="ARBA00022801"/>
    </source>
</evidence>
<reference evidence="4 5" key="1">
    <citation type="submission" date="2019-02" db="EMBL/GenBank/DDBJ databases">
        <title>Deep-cultivation of Planctomycetes and their phenomic and genomic characterization uncovers novel biology.</title>
        <authorList>
            <person name="Wiegand S."/>
            <person name="Jogler M."/>
            <person name="Boedeker C."/>
            <person name="Pinto D."/>
            <person name="Vollmers J."/>
            <person name="Rivas-Marin E."/>
            <person name="Kohn T."/>
            <person name="Peeters S.H."/>
            <person name="Heuer A."/>
            <person name="Rast P."/>
            <person name="Oberbeckmann S."/>
            <person name="Bunk B."/>
            <person name="Jeske O."/>
            <person name="Meyerdierks A."/>
            <person name="Storesund J.E."/>
            <person name="Kallscheuer N."/>
            <person name="Luecker S."/>
            <person name="Lage O.M."/>
            <person name="Pohl T."/>
            <person name="Merkel B.J."/>
            <person name="Hornburger P."/>
            <person name="Mueller R.-W."/>
            <person name="Bruemmer F."/>
            <person name="Labrenz M."/>
            <person name="Spormann A.M."/>
            <person name="Op Den Camp H."/>
            <person name="Overmann J."/>
            <person name="Amann R."/>
            <person name="Jetten M.S.M."/>
            <person name="Mascher T."/>
            <person name="Medema M.H."/>
            <person name="Devos D.P."/>
            <person name="Kaster A.-K."/>
            <person name="Ovreas L."/>
            <person name="Rohde M."/>
            <person name="Galperin M.Y."/>
            <person name="Jogler C."/>
        </authorList>
    </citation>
    <scope>NUCLEOTIDE SEQUENCE [LARGE SCALE GENOMIC DNA]</scope>
    <source>
        <strain evidence="4 5">Mal64</strain>
    </source>
</reference>
<keyword evidence="1 2" id="KW-0378">Hydrolase</keyword>
<dbReference type="InterPro" id="IPR001279">
    <property type="entry name" value="Metallo-B-lactamas"/>
</dbReference>
<comment type="caution">
    <text evidence="4">The sequence shown here is derived from an EMBL/GenBank/DDBJ whole genome shotgun (WGS) entry which is preliminary data.</text>
</comment>
<organism evidence="4 5">
    <name type="scientific">Pseudobythopirellula maris</name>
    <dbReference type="NCBI Taxonomy" id="2527991"/>
    <lineage>
        <taxon>Bacteria</taxon>
        <taxon>Pseudomonadati</taxon>
        <taxon>Planctomycetota</taxon>
        <taxon>Planctomycetia</taxon>
        <taxon>Pirellulales</taxon>
        <taxon>Lacipirellulaceae</taxon>
        <taxon>Pseudobythopirellula</taxon>
    </lineage>
</organism>
<sequence length="239" mass="25664">MPTQITWYGHNTWLVETGKHRLLIDPFLDDNPSAPIKAADVDCDFVLVSHGHFDHVADAVSIAMRTGSTVLANFEVGNWLVGQGVAEDKVIGLNPGGGVDQPFGHLKMTIAHHSSSMPDGSYGGVACGLLLTLPEGSDGAHRRVYFACDTALFLDMKLIATHNLSDRLDLAVLPIGDRFTMGPDDAVEATKLINPVRVAPCHYGTWPPIEQDAAAWAAAVRKHTASEPLTPQPGEPFVL</sequence>
<dbReference type="GO" id="GO:0016787">
    <property type="term" value="F:hydrolase activity"/>
    <property type="evidence" value="ECO:0007669"/>
    <property type="project" value="UniProtKB-UniRule"/>
</dbReference>
<dbReference type="OrthoDB" id="9789133at2"/>
<dbReference type="SMART" id="SM00849">
    <property type="entry name" value="Lactamase_B"/>
    <property type="match status" value="1"/>
</dbReference>
<evidence type="ECO:0000259" key="3">
    <source>
        <dbReference type="SMART" id="SM00849"/>
    </source>
</evidence>
<dbReference type="AlphaFoldDB" id="A0A5C5ZIH9"/>
<dbReference type="PANTHER" id="PTHR43546">
    <property type="entry name" value="UPF0173 METAL-DEPENDENT HYDROLASE MJ1163-RELATED"/>
    <property type="match status" value="1"/>
</dbReference>
<protein>
    <recommendedName>
        <fullName evidence="2">UPF0173 metal-dependent hydrolase Mal64_27470</fullName>
    </recommendedName>
</protein>
<dbReference type="HAMAP" id="MF_00457">
    <property type="entry name" value="UPF0173"/>
    <property type="match status" value="1"/>
</dbReference>
<evidence type="ECO:0000256" key="2">
    <source>
        <dbReference type="HAMAP-Rule" id="MF_00457"/>
    </source>
</evidence>
<evidence type="ECO:0000313" key="5">
    <source>
        <dbReference type="Proteomes" id="UP000315440"/>
    </source>
</evidence>
<dbReference type="Pfam" id="PF12706">
    <property type="entry name" value="Lactamase_B_2"/>
    <property type="match status" value="1"/>
</dbReference>
<feature type="domain" description="Metallo-beta-lactamase" evidence="3">
    <location>
        <begin position="9"/>
        <end position="202"/>
    </location>
</feature>
<dbReference type="RefSeq" id="WP_146401152.1">
    <property type="nucleotide sequence ID" value="NZ_SJPQ01000003.1"/>
</dbReference>
<keyword evidence="5" id="KW-1185">Reference proteome</keyword>
<dbReference type="InterPro" id="IPR050114">
    <property type="entry name" value="UPF0173_UPF0282_UlaG_hydrolase"/>
</dbReference>
<dbReference type="InterPro" id="IPR022877">
    <property type="entry name" value="UPF0173"/>
</dbReference>
<proteinExistence type="inferred from homology"/>
<evidence type="ECO:0000313" key="4">
    <source>
        <dbReference type="EMBL" id="TWT87209.1"/>
    </source>
</evidence>
<dbReference type="SUPFAM" id="SSF56281">
    <property type="entry name" value="Metallo-hydrolase/oxidoreductase"/>
    <property type="match status" value="1"/>
</dbReference>
<dbReference type="NCBIfam" id="NF001911">
    <property type="entry name" value="PRK00685.1"/>
    <property type="match status" value="1"/>
</dbReference>
<dbReference type="EMBL" id="SJPQ01000003">
    <property type="protein sequence ID" value="TWT87209.1"/>
    <property type="molecule type" value="Genomic_DNA"/>
</dbReference>
<dbReference type="PANTHER" id="PTHR43546:SF3">
    <property type="entry name" value="UPF0173 METAL-DEPENDENT HYDROLASE MJ1163"/>
    <property type="match status" value="1"/>
</dbReference>
<dbReference type="InterPro" id="IPR036866">
    <property type="entry name" value="RibonucZ/Hydroxyglut_hydro"/>
</dbReference>